<feature type="coiled-coil region" evidence="11">
    <location>
        <begin position="595"/>
        <end position="622"/>
    </location>
</feature>
<dbReference type="InterPro" id="IPR043128">
    <property type="entry name" value="Rev_trsase/Diguanyl_cyclase"/>
</dbReference>
<dbReference type="Proteomes" id="UP000008206">
    <property type="component" value="Chromosome"/>
</dbReference>
<dbReference type="eggNOG" id="COG2203">
    <property type="taxonomic scope" value="Bacteria"/>
</dbReference>
<feature type="domain" description="PAC" evidence="14">
    <location>
        <begin position="273"/>
        <end position="326"/>
    </location>
</feature>
<dbReference type="HOGENOM" id="CLU_000445_11_24_3"/>
<dbReference type="Gene3D" id="3.30.450.40">
    <property type="match status" value="1"/>
</dbReference>
<dbReference type="NCBIfam" id="TIGR00229">
    <property type="entry name" value="sensory_box"/>
    <property type="match status" value="1"/>
</dbReference>
<evidence type="ECO:0000256" key="2">
    <source>
        <dbReference type="ARBA" id="ARBA00004477"/>
    </source>
</evidence>
<evidence type="ECO:0000256" key="1">
    <source>
        <dbReference type="ARBA" id="ARBA00001935"/>
    </source>
</evidence>
<dbReference type="SMART" id="SM00065">
    <property type="entry name" value="GAF"/>
    <property type="match status" value="1"/>
</dbReference>
<dbReference type="SMART" id="SM00267">
    <property type="entry name" value="GGDEF"/>
    <property type="match status" value="1"/>
</dbReference>
<feature type="transmembrane region" description="Helical" evidence="12">
    <location>
        <begin position="28"/>
        <end position="52"/>
    </location>
</feature>
<dbReference type="CDD" id="cd01949">
    <property type="entry name" value="GGDEF"/>
    <property type="match status" value="1"/>
</dbReference>
<evidence type="ECO:0000256" key="10">
    <source>
        <dbReference type="ARBA" id="ARBA00023136"/>
    </source>
</evidence>
<accession>E0UH96</accession>
<keyword evidence="17" id="KW-1185">Reference proteome</keyword>
<dbReference type="InterPro" id="IPR000014">
    <property type="entry name" value="PAS"/>
</dbReference>
<keyword evidence="6" id="KW-0256">Endoplasmic reticulum</keyword>
<evidence type="ECO:0000256" key="8">
    <source>
        <dbReference type="ARBA" id="ARBA00023008"/>
    </source>
</evidence>
<protein>
    <submittedName>
        <fullName evidence="16">Diguanylate cyclase with PAS/PAC and GAF sensors</fullName>
    </submittedName>
</protein>
<dbReference type="OrthoDB" id="9812260at2"/>
<dbReference type="Gene3D" id="3.30.450.20">
    <property type="entry name" value="PAS domain"/>
    <property type="match status" value="1"/>
</dbReference>
<dbReference type="Gene3D" id="3.30.70.270">
    <property type="match status" value="1"/>
</dbReference>
<dbReference type="Pfam" id="PF00990">
    <property type="entry name" value="GGDEF"/>
    <property type="match status" value="1"/>
</dbReference>
<dbReference type="SUPFAM" id="SSF55781">
    <property type="entry name" value="GAF domain-like"/>
    <property type="match status" value="1"/>
</dbReference>
<dbReference type="SMART" id="SM00086">
    <property type="entry name" value="PAC"/>
    <property type="match status" value="1"/>
</dbReference>
<dbReference type="eggNOG" id="COG4191">
    <property type="taxonomic scope" value="Bacteria"/>
</dbReference>
<dbReference type="PROSITE" id="PS50887">
    <property type="entry name" value="GGDEF"/>
    <property type="match status" value="1"/>
</dbReference>
<dbReference type="EMBL" id="CP002198">
    <property type="protein sequence ID" value="ADN16810.1"/>
    <property type="molecule type" value="Genomic_DNA"/>
</dbReference>
<keyword evidence="4 12" id="KW-0812">Transmembrane</keyword>
<dbReference type="InterPro" id="IPR013655">
    <property type="entry name" value="PAS_fold_3"/>
</dbReference>
<dbReference type="InterPro" id="IPR058544">
    <property type="entry name" value="ETR1_N"/>
</dbReference>
<comment type="cofactor">
    <cofactor evidence="1">
        <name>Cu cation</name>
        <dbReference type="ChEBI" id="CHEBI:23378"/>
    </cofactor>
</comment>
<dbReference type="Pfam" id="PF01590">
    <property type="entry name" value="GAF"/>
    <property type="match status" value="1"/>
</dbReference>
<evidence type="ECO:0000259" key="14">
    <source>
        <dbReference type="PROSITE" id="PS50113"/>
    </source>
</evidence>
<evidence type="ECO:0000256" key="5">
    <source>
        <dbReference type="ARBA" id="ARBA00022745"/>
    </source>
</evidence>
<keyword evidence="8" id="KW-0186">Copper</keyword>
<keyword evidence="11" id="KW-0175">Coiled coil</keyword>
<reference evidence="17" key="1">
    <citation type="journal article" date="2011" name="MBio">
        <title>Novel metabolic attributes of the genus Cyanothece, comprising a group of unicellular nitrogen-fixing Cyanobacteria.</title>
        <authorList>
            <person name="Bandyopadhyay A."/>
            <person name="Elvitigala T."/>
            <person name="Welsh E."/>
            <person name="Stockel J."/>
            <person name="Liberton M."/>
            <person name="Min H."/>
            <person name="Sherman L.A."/>
            <person name="Pakrasi H.B."/>
        </authorList>
    </citation>
    <scope>NUCLEOTIDE SEQUENCE [LARGE SCALE GENOMIC DNA]</scope>
    <source>
        <strain evidence="17">PCC 7822</strain>
    </source>
</reference>
<dbReference type="GO" id="GO:0043709">
    <property type="term" value="P:cell adhesion involved in single-species biofilm formation"/>
    <property type="evidence" value="ECO:0007669"/>
    <property type="project" value="TreeGrafter"/>
</dbReference>
<dbReference type="SUPFAM" id="SSF55073">
    <property type="entry name" value="Nucleotide cyclase"/>
    <property type="match status" value="1"/>
</dbReference>
<evidence type="ECO:0000256" key="7">
    <source>
        <dbReference type="ARBA" id="ARBA00022989"/>
    </source>
</evidence>
<dbReference type="KEGG" id="cyj:Cyan7822_4919"/>
<dbReference type="InterPro" id="IPR000160">
    <property type="entry name" value="GGDEF_dom"/>
</dbReference>
<comment type="similarity">
    <text evidence="3">Belongs to the ethylene receptor family.</text>
</comment>
<evidence type="ECO:0000256" key="4">
    <source>
        <dbReference type="ARBA" id="ARBA00022692"/>
    </source>
</evidence>
<evidence type="ECO:0000313" key="17">
    <source>
        <dbReference type="Proteomes" id="UP000008206"/>
    </source>
</evidence>
<dbReference type="InterPro" id="IPR050469">
    <property type="entry name" value="Diguanylate_Cyclase"/>
</dbReference>
<evidence type="ECO:0000256" key="11">
    <source>
        <dbReference type="SAM" id="Coils"/>
    </source>
</evidence>
<dbReference type="PANTHER" id="PTHR45138:SF9">
    <property type="entry name" value="DIGUANYLATE CYCLASE DGCM-RELATED"/>
    <property type="match status" value="1"/>
</dbReference>
<evidence type="ECO:0000259" key="13">
    <source>
        <dbReference type="PROSITE" id="PS50112"/>
    </source>
</evidence>
<gene>
    <name evidence="16" type="ordered locus">Cyan7822_4919</name>
</gene>
<dbReference type="SUPFAM" id="SSF55785">
    <property type="entry name" value="PYP-like sensor domain (PAS domain)"/>
    <property type="match status" value="1"/>
</dbReference>
<dbReference type="SMART" id="SM00091">
    <property type="entry name" value="PAS"/>
    <property type="match status" value="1"/>
</dbReference>
<feature type="domain" description="GGDEF" evidence="15">
    <location>
        <begin position="533"/>
        <end position="667"/>
    </location>
</feature>
<feature type="transmembrane region" description="Helical" evidence="12">
    <location>
        <begin position="64"/>
        <end position="87"/>
    </location>
</feature>
<evidence type="ECO:0000256" key="6">
    <source>
        <dbReference type="ARBA" id="ARBA00022824"/>
    </source>
</evidence>
<comment type="subcellular location">
    <subcellularLocation>
        <location evidence="2">Endoplasmic reticulum membrane</location>
        <topology evidence="2">Multi-pass membrane protein</topology>
    </subcellularLocation>
</comment>
<dbReference type="PROSITE" id="PS50112">
    <property type="entry name" value="PAS"/>
    <property type="match status" value="1"/>
</dbReference>
<dbReference type="InterPro" id="IPR000700">
    <property type="entry name" value="PAS-assoc_C"/>
</dbReference>
<keyword evidence="10 12" id="KW-0472">Membrane</keyword>
<feature type="domain" description="PAS" evidence="13">
    <location>
        <begin position="191"/>
        <end position="268"/>
    </location>
</feature>
<evidence type="ECO:0000256" key="3">
    <source>
        <dbReference type="ARBA" id="ARBA00009842"/>
    </source>
</evidence>
<dbReference type="InterPro" id="IPR001610">
    <property type="entry name" value="PAC"/>
</dbReference>
<name>E0UH96_GLOV7</name>
<dbReference type="Pfam" id="PF08447">
    <property type="entry name" value="PAS_3"/>
    <property type="match status" value="1"/>
</dbReference>
<evidence type="ECO:0000256" key="12">
    <source>
        <dbReference type="SAM" id="Phobius"/>
    </source>
</evidence>
<evidence type="ECO:0000256" key="9">
    <source>
        <dbReference type="ARBA" id="ARBA00023012"/>
    </source>
</evidence>
<dbReference type="NCBIfam" id="TIGR00254">
    <property type="entry name" value="GGDEF"/>
    <property type="match status" value="1"/>
</dbReference>
<dbReference type="GO" id="GO:0005886">
    <property type="term" value="C:plasma membrane"/>
    <property type="evidence" value="ECO:0007669"/>
    <property type="project" value="TreeGrafter"/>
</dbReference>
<dbReference type="RefSeq" id="WP_013324848.1">
    <property type="nucleotide sequence ID" value="NC_014501.1"/>
</dbReference>
<dbReference type="eggNOG" id="COG3706">
    <property type="taxonomic scope" value="Bacteria"/>
</dbReference>
<evidence type="ECO:0000313" key="16">
    <source>
        <dbReference type="EMBL" id="ADN16810.1"/>
    </source>
</evidence>
<dbReference type="GO" id="GO:0052621">
    <property type="term" value="F:diguanylate cyclase activity"/>
    <property type="evidence" value="ECO:0007669"/>
    <property type="project" value="TreeGrafter"/>
</dbReference>
<dbReference type="InterPro" id="IPR029787">
    <property type="entry name" value="Nucleotide_cyclase"/>
</dbReference>
<dbReference type="STRING" id="497965.Cyan7822_4919"/>
<evidence type="ECO:0000259" key="15">
    <source>
        <dbReference type="PROSITE" id="PS50887"/>
    </source>
</evidence>
<dbReference type="Pfam" id="PF25487">
    <property type="entry name" value="ETR1_N"/>
    <property type="match status" value="1"/>
</dbReference>
<dbReference type="InterPro" id="IPR029016">
    <property type="entry name" value="GAF-like_dom_sf"/>
</dbReference>
<dbReference type="FunFam" id="3.30.70.270:FF:000001">
    <property type="entry name" value="Diguanylate cyclase domain protein"/>
    <property type="match status" value="1"/>
</dbReference>
<proteinExistence type="inferred from homology"/>
<keyword evidence="9" id="KW-0902">Two-component regulatory system</keyword>
<organism evidence="16 17">
    <name type="scientific">Gloeothece verrucosa (strain PCC 7822)</name>
    <name type="common">Cyanothece sp. (strain PCC 7822)</name>
    <dbReference type="NCBI Taxonomy" id="497965"/>
    <lineage>
        <taxon>Bacteria</taxon>
        <taxon>Bacillati</taxon>
        <taxon>Cyanobacteriota</taxon>
        <taxon>Cyanophyceae</taxon>
        <taxon>Oscillatoriophycideae</taxon>
        <taxon>Chroococcales</taxon>
        <taxon>Aphanothecaceae</taxon>
        <taxon>Gloeothece</taxon>
        <taxon>Gloeothece verrucosa</taxon>
    </lineage>
</organism>
<dbReference type="InterPro" id="IPR035965">
    <property type="entry name" value="PAS-like_dom_sf"/>
</dbReference>
<dbReference type="PROSITE" id="PS50113">
    <property type="entry name" value="PAC"/>
    <property type="match status" value="1"/>
</dbReference>
<dbReference type="PANTHER" id="PTHR45138">
    <property type="entry name" value="REGULATORY COMPONENTS OF SENSORY TRANSDUCTION SYSTEM"/>
    <property type="match status" value="1"/>
</dbReference>
<dbReference type="InterPro" id="IPR003018">
    <property type="entry name" value="GAF"/>
</dbReference>
<dbReference type="GO" id="GO:1902201">
    <property type="term" value="P:negative regulation of bacterial-type flagellum-dependent cell motility"/>
    <property type="evidence" value="ECO:0007669"/>
    <property type="project" value="TreeGrafter"/>
</dbReference>
<keyword evidence="7 12" id="KW-1133">Transmembrane helix</keyword>
<sequence length="679" mass="77582">MWEFISNFLAPKSYIPHGHCYLWQTSLVWLHIVSDTLIALAYYSIPIMLIYFIQKRSDVPFRGIFILFSAFILSCGTTHLLAIWTLWYPAYWVSGSLKALTALVSIYTAIELYPLIPTAIALPSPKELESLNGELESQIRERQTAEQTVRLLNAELEKRVKQRTADLIDINQKLEQEIFERQQAESALRESKQFTEQIAHLIPNNLYIYDLVERRNIYCNRLISETLGYSLEELQQLGNSVVGLVGDHIHPADQKFVEQHLKRCLSLTPGSYLEIEYRVKDIKGKWRWLVSRDTLFERQADGKARQIIGIASDITERKEAEQNLQHINTQFAQRVQELEARTQEMIRLGDMTDFLQACLTVKEAENALGDLLKPLFPECHGAVFMIKESRNLVEVVASWGNPLNTQTVFSPDECWALRRGSVHIGEKSFPSLYCQHIHHQPSICASLCLPMMAQGETLGLLYLSFQQPEPLNPAKRKLAETVSKQIAIALANLKLRETLQHQSFRDPLTGLFNRRYLEASMIRELHRATRNNNSLGVIILDIDHFKRFNDTWGHHAGDAVIKVMGKLLQENVRESDIACRYGGEEFIIILPDASLEDTEKRAKQLQTNIKTLNVQVRDQKLESITVSMGVASFPKHGDSYELLLHRADEALYQAKQQGRDRIVCAVIPKGSSVYKTSQG</sequence>
<dbReference type="AlphaFoldDB" id="E0UH96"/>
<feature type="coiled-coil region" evidence="11">
    <location>
        <begin position="128"/>
        <end position="173"/>
    </location>
</feature>
<dbReference type="CDD" id="cd00130">
    <property type="entry name" value="PAS"/>
    <property type="match status" value="1"/>
</dbReference>
<keyword evidence="5" id="KW-0936">Ethylene signaling pathway</keyword>